<gene>
    <name evidence="11" type="ORF">LCGC14_2732210</name>
</gene>
<evidence type="ECO:0000256" key="8">
    <source>
        <dbReference type="ARBA" id="ARBA00023264"/>
    </source>
</evidence>
<evidence type="ECO:0000256" key="4">
    <source>
        <dbReference type="ARBA" id="ARBA00022516"/>
    </source>
</evidence>
<evidence type="ECO:0000256" key="3">
    <source>
        <dbReference type="ARBA" id="ARBA00022490"/>
    </source>
</evidence>
<dbReference type="GO" id="GO:0008654">
    <property type="term" value="P:phospholipid biosynthetic process"/>
    <property type="evidence" value="ECO:0007669"/>
    <property type="project" value="UniProtKB-KW"/>
</dbReference>
<dbReference type="PANTHER" id="PTHR30100:SF1">
    <property type="entry name" value="PHOSPHATE ACYLTRANSFERASE"/>
    <property type="match status" value="1"/>
</dbReference>
<dbReference type="NCBIfam" id="TIGR00182">
    <property type="entry name" value="plsX"/>
    <property type="match status" value="1"/>
</dbReference>
<evidence type="ECO:0000256" key="9">
    <source>
        <dbReference type="ARBA" id="ARBA00024069"/>
    </source>
</evidence>
<keyword evidence="7" id="KW-0594">Phospholipid biosynthesis</keyword>
<comment type="caution">
    <text evidence="11">The sequence shown here is derived from an EMBL/GenBank/DDBJ whole genome shotgun (WGS) entry which is preliminary data.</text>
</comment>
<dbReference type="InterPro" id="IPR003664">
    <property type="entry name" value="FA_synthesis"/>
</dbReference>
<dbReference type="EC" id="2.3.1.274" evidence="9"/>
<evidence type="ECO:0000256" key="10">
    <source>
        <dbReference type="ARBA" id="ARBA00046608"/>
    </source>
</evidence>
<sequence>QDGWRDFISIVHAPDVIGMSEVPVESLRAKPNSSIARMAELAHNGELDAVISAGNTGACVAACQMRLRRLRGVVRPGIAIVIPTADGPVTMCDVGANVNCRARHLHQYAIMASEYASGICGVNDARVGLLSIGEEDAKGSPLVKEAHELLRDDSTVRFIGNIEGQDLFRGVCDVVVTEGFVGNVALKLIEGLAEGLVKSLLRDLAELGVGGSRDVGGILDEIRERYDFNAYGGAPLLGVNGISIICHGASKRRAITNAIRVAREFRTLRINERITNRIATCQGTVDE</sequence>
<protein>
    <recommendedName>
        <fullName evidence="9">phosphate acyltransferase</fullName>
        <ecNumber evidence="9">2.3.1.274</ecNumber>
    </recommendedName>
</protein>
<evidence type="ECO:0000256" key="1">
    <source>
        <dbReference type="ARBA" id="ARBA00001232"/>
    </source>
</evidence>
<name>A0A0F8ZU75_9ZZZZ</name>
<dbReference type="InterPro" id="IPR012281">
    <property type="entry name" value="Phospholipid_synth_PlsX-like"/>
</dbReference>
<dbReference type="EMBL" id="LAZR01049487">
    <property type="protein sequence ID" value="KKK89525.1"/>
    <property type="molecule type" value="Genomic_DNA"/>
</dbReference>
<comment type="subunit">
    <text evidence="10">Homodimer. Probably interacts with PlsY.</text>
</comment>
<keyword evidence="8" id="KW-1208">Phospholipid metabolism</keyword>
<evidence type="ECO:0000256" key="7">
    <source>
        <dbReference type="ARBA" id="ARBA00023209"/>
    </source>
</evidence>
<dbReference type="HAMAP" id="MF_00019">
    <property type="entry name" value="PlsX"/>
    <property type="match status" value="1"/>
</dbReference>
<dbReference type="SUPFAM" id="SSF53659">
    <property type="entry name" value="Isocitrate/Isopropylmalate dehydrogenase-like"/>
    <property type="match status" value="1"/>
</dbReference>
<evidence type="ECO:0000256" key="2">
    <source>
        <dbReference type="ARBA" id="ARBA00004496"/>
    </source>
</evidence>
<keyword evidence="4" id="KW-0444">Lipid biosynthesis</keyword>
<dbReference type="Gene3D" id="3.40.718.10">
    <property type="entry name" value="Isopropylmalate Dehydrogenase"/>
    <property type="match status" value="1"/>
</dbReference>
<keyword evidence="3" id="KW-0963">Cytoplasm</keyword>
<keyword evidence="6" id="KW-0443">Lipid metabolism</keyword>
<evidence type="ECO:0000313" key="11">
    <source>
        <dbReference type="EMBL" id="KKK89525.1"/>
    </source>
</evidence>
<dbReference type="PANTHER" id="PTHR30100">
    <property type="entry name" value="FATTY ACID/PHOSPHOLIPID SYNTHESIS PROTEIN PLSX"/>
    <property type="match status" value="1"/>
</dbReference>
<dbReference type="GO" id="GO:0043811">
    <property type="term" value="F:phosphate:acyl-[acyl carrier protein] acyltransferase activity"/>
    <property type="evidence" value="ECO:0007669"/>
    <property type="project" value="UniProtKB-EC"/>
</dbReference>
<proteinExistence type="inferred from homology"/>
<feature type="non-terminal residue" evidence="11">
    <location>
        <position position="1"/>
    </location>
</feature>
<organism evidence="11">
    <name type="scientific">marine sediment metagenome</name>
    <dbReference type="NCBI Taxonomy" id="412755"/>
    <lineage>
        <taxon>unclassified sequences</taxon>
        <taxon>metagenomes</taxon>
        <taxon>ecological metagenomes</taxon>
    </lineage>
</organism>
<comment type="catalytic activity">
    <reaction evidence="1">
        <text>a fatty acyl-[ACP] + phosphate = an acyl phosphate + holo-[ACP]</text>
        <dbReference type="Rhea" id="RHEA:42292"/>
        <dbReference type="Rhea" id="RHEA-COMP:9685"/>
        <dbReference type="Rhea" id="RHEA-COMP:14125"/>
        <dbReference type="ChEBI" id="CHEBI:43474"/>
        <dbReference type="ChEBI" id="CHEBI:59918"/>
        <dbReference type="ChEBI" id="CHEBI:64479"/>
        <dbReference type="ChEBI" id="CHEBI:138651"/>
        <dbReference type="EC" id="2.3.1.274"/>
    </reaction>
</comment>
<dbReference type="AlphaFoldDB" id="A0A0F8ZU75"/>
<dbReference type="PIRSF" id="PIRSF002465">
    <property type="entry name" value="Phsphlp_syn_PlsX"/>
    <property type="match status" value="1"/>
</dbReference>
<reference evidence="11" key="1">
    <citation type="journal article" date="2015" name="Nature">
        <title>Complex archaea that bridge the gap between prokaryotes and eukaryotes.</title>
        <authorList>
            <person name="Spang A."/>
            <person name="Saw J.H."/>
            <person name="Jorgensen S.L."/>
            <person name="Zaremba-Niedzwiedzka K."/>
            <person name="Martijn J."/>
            <person name="Lind A.E."/>
            <person name="van Eijk R."/>
            <person name="Schleper C."/>
            <person name="Guy L."/>
            <person name="Ettema T.J."/>
        </authorList>
    </citation>
    <scope>NUCLEOTIDE SEQUENCE</scope>
</reference>
<evidence type="ECO:0000256" key="5">
    <source>
        <dbReference type="ARBA" id="ARBA00022679"/>
    </source>
</evidence>
<keyword evidence="5" id="KW-0808">Transferase</keyword>
<comment type="subcellular location">
    <subcellularLocation>
        <location evidence="2">Cytoplasm</location>
    </subcellularLocation>
</comment>
<accession>A0A0F8ZU75</accession>
<dbReference type="GO" id="GO:0005737">
    <property type="term" value="C:cytoplasm"/>
    <property type="evidence" value="ECO:0007669"/>
    <property type="project" value="UniProtKB-SubCell"/>
</dbReference>
<evidence type="ECO:0000256" key="6">
    <source>
        <dbReference type="ARBA" id="ARBA00023098"/>
    </source>
</evidence>
<dbReference type="Pfam" id="PF02504">
    <property type="entry name" value="FA_synthesis"/>
    <property type="match status" value="1"/>
</dbReference>
<dbReference type="GO" id="GO:0006633">
    <property type="term" value="P:fatty acid biosynthetic process"/>
    <property type="evidence" value="ECO:0007669"/>
    <property type="project" value="InterPro"/>
</dbReference>